<dbReference type="RefSeq" id="WP_043751667.1">
    <property type="nucleotide sequence ID" value="NZ_AONC01000021.1"/>
</dbReference>
<dbReference type="PANTHER" id="PTHR23028:SF53">
    <property type="entry name" value="ACYL_TRANSF_3 DOMAIN-CONTAINING PROTEIN"/>
    <property type="match status" value="1"/>
</dbReference>
<feature type="transmembrane region" description="Helical" evidence="1">
    <location>
        <begin position="248"/>
        <end position="269"/>
    </location>
</feature>
<dbReference type="GO" id="GO:0000271">
    <property type="term" value="P:polysaccharide biosynthetic process"/>
    <property type="evidence" value="ECO:0007669"/>
    <property type="project" value="TreeGrafter"/>
</dbReference>
<gene>
    <name evidence="3" type="ORF">D779_0999</name>
</gene>
<keyword evidence="3" id="KW-0808">Transferase</keyword>
<feature type="transmembrane region" description="Helical" evidence="1">
    <location>
        <begin position="123"/>
        <end position="144"/>
    </location>
</feature>
<comment type="caution">
    <text evidence="3">The sequence shown here is derived from an EMBL/GenBank/DDBJ whole genome shotgun (WGS) entry which is preliminary data.</text>
</comment>
<dbReference type="eggNOG" id="COG1835">
    <property type="taxonomic scope" value="Bacteria"/>
</dbReference>
<feature type="transmembrane region" description="Helical" evidence="1">
    <location>
        <begin position="45"/>
        <end position="66"/>
    </location>
</feature>
<organism evidence="3 4">
    <name type="scientific">Imhoffiella purpurea</name>
    <dbReference type="NCBI Taxonomy" id="1249627"/>
    <lineage>
        <taxon>Bacteria</taxon>
        <taxon>Pseudomonadati</taxon>
        <taxon>Pseudomonadota</taxon>
        <taxon>Gammaproteobacteria</taxon>
        <taxon>Chromatiales</taxon>
        <taxon>Chromatiaceae</taxon>
        <taxon>Imhoffiella</taxon>
    </lineage>
</organism>
<evidence type="ECO:0000313" key="4">
    <source>
        <dbReference type="Proteomes" id="UP000019460"/>
    </source>
</evidence>
<feature type="domain" description="Acyltransferase 3" evidence="2">
    <location>
        <begin position="8"/>
        <end position="329"/>
    </location>
</feature>
<evidence type="ECO:0000256" key="1">
    <source>
        <dbReference type="SAM" id="Phobius"/>
    </source>
</evidence>
<dbReference type="Pfam" id="PF01757">
    <property type="entry name" value="Acyl_transf_3"/>
    <property type="match status" value="1"/>
</dbReference>
<feature type="transmembrane region" description="Helical" evidence="1">
    <location>
        <begin position="315"/>
        <end position="334"/>
    </location>
</feature>
<keyword evidence="1" id="KW-0472">Membrane</keyword>
<feature type="transmembrane region" description="Helical" evidence="1">
    <location>
        <begin position="216"/>
        <end position="236"/>
    </location>
</feature>
<dbReference type="EMBL" id="AONC01000021">
    <property type="protein sequence ID" value="EXJ15775.1"/>
    <property type="molecule type" value="Genomic_DNA"/>
</dbReference>
<dbReference type="OrthoDB" id="9767863at2"/>
<keyword evidence="1" id="KW-1133">Transmembrane helix</keyword>
<name>W9VZG7_9GAMM</name>
<sequence>MDPKLNPIIELARGLAAWMVLTAHYSKLVISGPSLLSFMWSGVDLFFVISGFVFAPLLLSGGFALGPFAIRRLFRIYPLYLFSLLLYALMTPGDPSKPLYFVKHLLFLGTTESAREAFFFNPAYWSLPVEVEYYLALPLLAWLLRGRILWVVLLLVLFLGLRLVIVSGATSFSAPDPNLLTIFRFHLPGILIEFLVGVLLYWAYRRCNATGGGRWPTAALAAGVALWLVLALFFAYRGDPGINASLLLRSYFSFLAALSYGLILFWMLMRVRCRGPLCMRIALTLGALSYGVYLLHILVLRLYEGSELDLPGPYAYLLCSAAVVALAGIAHVLIEQPMRDYGRALAARARTPSGSEVVESRRLSDLGAGGRKLDKG</sequence>
<dbReference type="AlphaFoldDB" id="W9VZG7"/>
<feature type="transmembrane region" description="Helical" evidence="1">
    <location>
        <begin position="151"/>
        <end position="173"/>
    </location>
</feature>
<feature type="transmembrane region" description="Helical" evidence="1">
    <location>
        <begin position="281"/>
        <end position="303"/>
    </location>
</feature>
<accession>W9VZG7</accession>
<dbReference type="STRING" id="1249627.D779_0999"/>
<evidence type="ECO:0000313" key="3">
    <source>
        <dbReference type="EMBL" id="EXJ15775.1"/>
    </source>
</evidence>
<keyword evidence="4" id="KW-1185">Reference proteome</keyword>
<feature type="transmembrane region" description="Helical" evidence="1">
    <location>
        <begin position="73"/>
        <end position="90"/>
    </location>
</feature>
<evidence type="ECO:0000259" key="2">
    <source>
        <dbReference type="Pfam" id="PF01757"/>
    </source>
</evidence>
<keyword evidence="1" id="KW-0812">Transmembrane</keyword>
<dbReference type="PANTHER" id="PTHR23028">
    <property type="entry name" value="ACETYLTRANSFERASE"/>
    <property type="match status" value="1"/>
</dbReference>
<dbReference type="Proteomes" id="UP000019460">
    <property type="component" value="Unassembled WGS sequence"/>
</dbReference>
<dbReference type="GO" id="GO:0016020">
    <property type="term" value="C:membrane"/>
    <property type="evidence" value="ECO:0007669"/>
    <property type="project" value="TreeGrafter"/>
</dbReference>
<dbReference type="InterPro" id="IPR050879">
    <property type="entry name" value="Acyltransferase_3"/>
</dbReference>
<protein>
    <submittedName>
        <fullName evidence="3">Acyltransferase 3</fullName>
    </submittedName>
</protein>
<feature type="transmembrane region" description="Helical" evidence="1">
    <location>
        <begin position="185"/>
        <end position="204"/>
    </location>
</feature>
<proteinExistence type="predicted"/>
<keyword evidence="3" id="KW-0012">Acyltransferase</keyword>
<reference evidence="3 4" key="1">
    <citation type="submission" date="2012-11" db="EMBL/GenBank/DDBJ databases">
        <title>Genome assembly of Thiorhodococcus sp. AK35.</title>
        <authorList>
            <person name="Nupur N."/>
            <person name="Khatri I."/>
            <person name="Subramanian S."/>
            <person name="Pinnaka A."/>
        </authorList>
    </citation>
    <scope>NUCLEOTIDE SEQUENCE [LARGE SCALE GENOMIC DNA]</scope>
    <source>
        <strain evidence="3 4">AK35</strain>
    </source>
</reference>
<dbReference type="InterPro" id="IPR002656">
    <property type="entry name" value="Acyl_transf_3_dom"/>
</dbReference>
<dbReference type="GO" id="GO:0016747">
    <property type="term" value="F:acyltransferase activity, transferring groups other than amino-acyl groups"/>
    <property type="evidence" value="ECO:0007669"/>
    <property type="project" value="InterPro"/>
</dbReference>